<reference evidence="1" key="1">
    <citation type="submission" date="2020-08" db="EMBL/GenBank/DDBJ databases">
        <title>Multicomponent nature underlies the extraordinary mechanical properties of spider dragline silk.</title>
        <authorList>
            <person name="Kono N."/>
            <person name="Nakamura H."/>
            <person name="Mori M."/>
            <person name="Yoshida Y."/>
            <person name="Ohtoshi R."/>
            <person name="Malay A.D."/>
            <person name="Moran D.A.P."/>
            <person name="Tomita M."/>
            <person name="Numata K."/>
            <person name="Arakawa K."/>
        </authorList>
    </citation>
    <scope>NUCLEOTIDE SEQUENCE</scope>
</reference>
<keyword evidence="2" id="KW-1185">Reference proteome</keyword>
<sequence>MVLELRVLVYLYSAGDPGLFRRPSRALEAVAYVVEHVTLPKATRWVKSFMFGRSEDYYSAIGPSHSSCGGV</sequence>
<proteinExistence type="predicted"/>
<organism evidence="1 2">
    <name type="scientific">Trichonephila clavipes</name>
    <name type="common">Golden silk orbweaver</name>
    <name type="synonym">Nephila clavipes</name>
    <dbReference type="NCBI Taxonomy" id="2585209"/>
    <lineage>
        <taxon>Eukaryota</taxon>
        <taxon>Metazoa</taxon>
        <taxon>Ecdysozoa</taxon>
        <taxon>Arthropoda</taxon>
        <taxon>Chelicerata</taxon>
        <taxon>Arachnida</taxon>
        <taxon>Araneae</taxon>
        <taxon>Araneomorphae</taxon>
        <taxon>Entelegynae</taxon>
        <taxon>Araneoidea</taxon>
        <taxon>Nephilidae</taxon>
        <taxon>Trichonephila</taxon>
    </lineage>
</organism>
<protein>
    <submittedName>
        <fullName evidence="1">Uncharacterized protein</fullName>
    </submittedName>
</protein>
<gene>
    <name evidence="1" type="ORF">TNCV_154411</name>
</gene>
<evidence type="ECO:0000313" key="1">
    <source>
        <dbReference type="EMBL" id="GFY34868.1"/>
    </source>
</evidence>
<accession>A0A8X6WGX9</accession>
<dbReference type="AlphaFoldDB" id="A0A8X6WGX9"/>
<dbReference type="EMBL" id="BMAU01021429">
    <property type="protein sequence ID" value="GFY34868.1"/>
    <property type="molecule type" value="Genomic_DNA"/>
</dbReference>
<comment type="caution">
    <text evidence="1">The sequence shown here is derived from an EMBL/GenBank/DDBJ whole genome shotgun (WGS) entry which is preliminary data.</text>
</comment>
<evidence type="ECO:0000313" key="2">
    <source>
        <dbReference type="Proteomes" id="UP000887159"/>
    </source>
</evidence>
<dbReference type="Proteomes" id="UP000887159">
    <property type="component" value="Unassembled WGS sequence"/>
</dbReference>
<name>A0A8X6WGX9_TRICX</name>